<dbReference type="EMBL" id="JADGKB010000001">
    <property type="protein sequence ID" value="KAJ3262657.1"/>
    <property type="molecule type" value="Genomic_DNA"/>
</dbReference>
<keyword evidence="1" id="KW-0472">Membrane</keyword>
<evidence type="ECO:0000313" key="2">
    <source>
        <dbReference type="EMBL" id="KAJ3262657.1"/>
    </source>
</evidence>
<organism evidence="2 3">
    <name type="scientific">Boothiomyces macroporosus</name>
    <dbReference type="NCBI Taxonomy" id="261099"/>
    <lineage>
        <taxon>Eukaryota</taxon>
        <taxon>Fungi</taxon>
        <taxon>Fungi incertae sedis</taxon>
        <taxon>Chytridiomycota</taxon>
        <taxon>Chytridiomycota incertae sedis</taxon>
        <taxon>Chytridiomycetes</taxon>
        <taxon>Rhizophydiales</taxon>
        <taxon>Terramycetaceae</taxon>
        <taxon>Boothiomyces</taxon>
    </lineage>
</organism>
<feature type="transmembrane region" description="Helical" evidence="1">
    <location>
        <begin position="90"/>
        <end position="118"/>
    </location>
</feature>
<name>A0AAD5UPG3_9FUNG</name>
<keyword evidence="1" id="KW-0812">Transmembrane</keyword>
<reference evidence="2" key="1">
    <citation type="submission" date="2020-05" db="EMBL/GenBank/DDBJ databases">
        <title>Phylogenomic resolution of chytrid fungi.</title>
        <authorList>
            <person name="Stajich J.E."/>
            <person name="Amses K."/>
            <person name="Simmons R."/>
            <person name="Seto K."/>
            <person name="Myers J."/>
            <person name="Bonds A."/>
            <person name="Quandt C.A."/>
            <person name="Barry K."/>
            <person name="Liu P."/>
            <person name="Grigoriev I."/>
            <person name="Longcore J.E."/>
            <person name="James T.Y."/>
        </authorList>
    </citation>
    <scope>NUCLEOTIDE SEQUENCE</scope>
    <source>
        <strain evidence="2">PLAUS21</strain>
    </source>
</reference>
<keyword evidence="3" id="KW-1185">Reference proteome</keyword>
<dbReference type="AlphaFoldDB" id="A0AAD5UPG3"/>
<comment type="caution">
    <text evidence="2">The sequence shown here is derived from an EMBL/GenBank/DDBJ whole genome shotgun (WGS) entry which is preliminary data.</text>
</comment>
<evidence type="ECO:0000313" key="3">
    <source>
        <dbReference type="Proteomes" id="UP001210925"/>
    </source>
</evidence>
<dbReference type="Proteomes" id="UP001210925">
    <property type="component" value="Unassembled WGS sequence"/>
</dbReference>
<accession>A0AAD5UPG3</accession>
<evidence type="ECO:0000256" key="1">
    <source>
        <dbReference type="SAM" id="Phobius"/>
    </source>
</evidence>
<sequence length="173" mass="19619">MFASSCFCFSICWKELNSDKIKRQHVQSLRNFDEREFYSKQASVKMARFSGNFALVQLVLILPFVLSNILNSVTGILPILDSMAIAAQDISQYIMVVSFSAAGFFHALAIHFSLFYVYKKRKSTAIPLMERVANPESSTLLDREIINKPEMVHLFTGQARTLKAQDTIELIKA</sequence>
<feature type="transmembrane region" description="Helical" evidence="1">
    <location>
        <begin position="49"/>
        <end position="70"/>
    </location>
</feature>
<gene>
    <name evidence="2" type="ORF">HK103_000186</name>
</gene>
<protein>
    <submittedName>
        <fullName evidence="2">Uncharacterized protein</fullName>
    </submittedName>
</protein>
<keyword evidence="1" id="KW-1133">Transmembrane helix</keyword>
<proteinExistence type="predicted"/>